<dbReference type="Proteomes" id="UP000750711">
    <property type="component" value="Unassembled WGS sequence"/>
</dbReference>
<evidence type="ECO:0000313" key="2">
    <source>
        <dbReference type="Proteomes" id="UP000750711"/>
    </source>
</evidence>
<proteinExistence type="predicted"/>
<evidence type="ECO:0000313" key="1">
    <source>
        <dbReference type="EMBL" id="KAH0556497.1"/>
    </source>
</evidence>
<sequence>MSEAEPRPLACGFNGSLIRPSDRVKKLASDITAFQTTFRELETILKEGKTTVERIDEFRQTLDECDDFLFDYQNLQDGKSFDKRPALLPDIQYRMPRYVYTDSEIAALESRIEIQLKIMHAKINYAKGLNDDQLKLQSLLASFSKEPPFLTRKRIYMGTPSSSLPQPSIPLHEV</sequence>
<reference evidence="1" key="1">
    <citation type="submission" date="2021-03" db="EMBL/GenBank/DDBJ databases">
        <title>Comparative genomics and phylogenomic investigation of the class Geoglossomycetes provide insights into ecological specialization and systematics.</title>
        <authorList>
            <person name="Melie T."/>
            <person name="Pirro S."/>
            <person name="Miller A.N."/>
            <person name="Quandt A."/>
        </authorList>
    </citation>
    <scope>NUCLEOTIDE SEQUENCE</scope>
    <source>
        <strain evidence="1">CAQ_001_2017</strain>
    </source>
</reference>
<dbReference type="EMBL" id="JAGHQM010001080">
    <property type="protein sequence ID" value="KAH0556497.1"/>
    <property type="molecule type" value="Genomic_DNA"/>
</dbReference>
<organism evidence="1 2">
    <name type="scientific">Trichoglossum hirsutum</name>
    <dbReference type="NCBI Taxonomy" id="265104"/>
    <lineage>
        <taxon>Eukaryota</taxon>
        <taxon>Fungi</taxon>
        <taxon>Dikarya</taxon>
        <taxon>Ascomycota</taxon>
        <taxon>Pezizomycotina</taxon>
        <taxon>Geoglossomycetes</taxon>
        <taxon>Geoglossales</taxon>
        <taxon>Geoglossaceae</taxon>
        <taxon>Trichoglossum</taxon>
    </lineage>
</organism>
<dbReference type="AlphaFoldDB" id="A0A9P8L8Y3"/>
<protein>
    <submittedName>
        <fullName evidence="1">Uncharacterized protein</fullName>
    </submittedName>
</protein>
<comment type="caution">
    <text evidence="1">The sequence shown here is derived from an EMBL/GenBank/DDBJ whole genome shotgun (WGS) entry which is preliminary data.</text>
</comment>
<gene>
    <name evidence="1" type="ORF">GP486_005608</name>
</gene>
<keyword evidence="2" id="KW-1185">Reference proteome</keyword>
<accession>A0A9P8L8Y3</accession>
<name>A0A9P8L8Y3_9PEZI</name>